<dbReference type="CDD" id="cd03019">
    <property type="entry name" value="DsbA_DsbA"/>
    <property type="match status" value="1"/>
</dbReference>
<dbReference type="PANTHER" id="PTHR35891:SF3">
    <property type="entry name" value="THIOL:DISULFIDE INTERCHANGE PROTEIN DSBL"/>
    <property type="match status" value="1"/>
</dbReference>
<evidence type="ECO:0000256" key="2">
    <source>
        <dbReference type="PIRNR" id="PIRNR001488"/>
    </source>
</evidence>
<dbReference type="PIRSF" id="PIRSF001488">
    <property type="entry name" value="Tdi_protein"/>
    <property type="match status" value="1"/>
</dbReference>
<sequence>MRLLRLLLITLGFVASTAQATPAAPKNGAEFITLPAPQPVLSSGKKVEVIEFFMYHCPACNALEPSLNEWVKKQGDNILFRRMHLPLTGEKDPEAHLFLTLEAMNLETALHAKVLATWHVERSRLTSDAENIDWAVKNGIDKAKFLSFYNSFAVITKLTNLSKLVATYKVDSTPTFVVDGRYLTNPSMIAGANSNIPREQLYQATMQVLEALIAKSKK</sequence>
<dbReference type="Proteomes" id="UP000650424">
    <property type="component" value="Unassembled WGS sequence"/>
</dbReference>
<dbReference type="Pfam" id="PF13462">
    <property type="entry name" value="Thioredoxin_4"/>
    <property type="match status" value="1"/>
</dbReference>
<organism evidence="5 6">
    <name type="scientific">Undibacterium hunanense</name>
    <dbReference type="NCBI Taxonomy" id="2762292"/>
    <lineage>
        <taxon>Bacteria</taxon>
        <taxon>Pseudomonadati</taxon>
        <taxon>Pseudomonadota</taxon>
        <taxon>Betaproteobacteria</taxon>
        <taxon>Burkholderiales</taxon>
        <taxon>Oxalobacteraceae</taxon>
        <taxon>Undibacterium</taxon>
    </lineage>
</organism>
<keyword evidence="2" id="KW-1015">Disulfide bond</keyword>
<protein>
    <recommendedName>
        <fullName evidence="2">Thiol:disulfide interchange protein</fullName>
    </recommendedName>
</protein>
<feature type="domain" description="Thioredoxin" evidence="4">
    <location>
        <begin position="9"/>
        <end position="214"/>
    </location>
</feature>
<evidence type="ECO:0000256" key="1">
    <source>
        <dbReference type="ARBA" id="ARBA00022729"/>
    </source>
</evidence>
<evidence type="ECO:0000313" key="5">
    <source>
        <dbReference type="EMBL" id="MBC3920237.1"/>
    </source>
</evidence>
<dbReference type="InterPro" id="IPR013766">
    <property type="entry name" value="Thioredoxin_domain"/>
</dbReference>
<dbReference type="PANTHER" id="PTHR35891">
    <property type="entry name" value="THIOL:DISULFIDE INTERCHANGE PROTEIN DSBA"/>
    <property type="match status" value="1"/>
</dbReference>
<keyword evidence="2" id="KW-0574">Periplasm</keyword>
<dbReference type="InterPro" id="IPR012336">
    <property type="entry name" value="Thioredoxin-like_fold"/>
</dbReference>
<dbReference type="PROSITE" id="PS51352">
    <property type="entry name" value="THIOREDOXIN_2"/>
    <property type="match status" value="1"/>
</dbReference>
<dbReference type="InterPro" id="IPR023205">
    <property type="entry name" value="DsbA/DsbL"/>
</dbReference>
<reference evidence="5 6" key="1">
    <citation type="submission" date="2020-08" db="EMBL/GenBank/DDBJ databases">
        <title>Novel species isolated from subtropical streams in China.</title>
        <authorList>
            <person name="Lu H."/>
        </authorList>
    </citation>
    <scope>NUCLEOTIDE SEQUENCE [LARGE SCALE GENOMIC DNA]</scope>
    <source>
        <strain evidence="5 6">CY18W</strain>
    </source>
</reference>
<dbReference type="Gene3D" id="3.40.30.10">
    <property type="entry name" value="Glutaredoxin"/>
    <property type="match status" value="1"/>
</dbReference>
<dbReference type="EMBL" id="JACOGF010000014">
    <property type="protein sequence ID" value="MBC3920237.1"/>
    <property type="molecule type" value="Genomic_DNA"/>
</dbReference>
<gene>
    <name evidence="5" type="ORF">H8L32_22425</name>
</gene>
<evidence type="ECO:0000259" key="4">
    <source>
        <dbReference type="PROSITE" id="PS51352"/>
    </source>
</evidence>
<dbReference type="InterPro" id="IPR036249">
    <property type="entry name" value="Thioredoxin-like_sf"/>
</dbReference>
<comment type="subcellular location">
    <subcellularLocation>
        <location evidence="2">Periplasm</location>
    </subcellularLocation>
</comment>
<feature type="signal peptide" evidence="3">
    <location>
        <begin position="1"/>
        <end position="20"/>
    </location>
</feature>
<feature type="chain" id="PRO_5045440285" description="Thiol:disulfide interchange protein" evidence="3">
    <location>
        <begin position="21"/>
        <end position="218"/>
    </location>
</feature>
<proteinExistence type="inferred from homology"/>
<evidence type="ECO:0000256" key="3">
    <source>
        <dbReference type="SAM" id="SignalP"/>
    </source>
</evidence>
<evidence type="ECO:0000313" key="6">
    <source>
        <dbReference type="Proteomes" id="UP000650424"/>
    </source>
</evidence>
<comment type="caution">
    <text evidence="5">The sequence shown here is derived from an EMBL/GenBank/DDBJ whole genome shotgun (WGS) entry which is preliminary data.</text>
</comment>
<dbReference type="RefSeq" id="WP_186949584.1">
    <property type="nucleotide sequence ID" value="NZ_JACOGF010000014.1"/>
</dbReference>
<keyword evidence="1 3" id="KW-0732">Signal</keyword>
<name>A0ABR6ZWI2_9BURK</name>
<accession>A0ABR6ZWI2</accession>
<dbReference type="SUPFAM" id="SSF52833">
    <property type="entry name" value="Thioredoxin-like"/>
    <property type="match status" value="1"/>
</dbReference>
<comment type="similarity">
    <text evidence="2">Belongs to the thioredoxin family.</text>
</comment>
<dbReference type="InterPro" id="IPR050824">
    <property type="entry name" value="Thiol_disulfide_DsbA"/>
</dbReference>
<keyword evidence="6" id="KW-1185">Reference proteome</keyword>